<dbReference type="AlphaFoldDB" id="A0AA36NDL9"/>
<reference evidence="1" key="1">
    <citation type="submission" date="2023-08" db="EMBL/GenBank/DDBJ databases">
        <authorList>
            <person name="Chen Y."/>
            <person name="Shah S."/>
            <person name="Dougan E. K."/>
            <person name="Thang M."/>
            <person name="Chan C."/>
        </authorList>
    </citation>
    <scope>NUCLEOTIDE SEQUENCE</scope>
</reference>
<comment type="caution">
    <text evidence="1">The sequence shown here is derived from an EMBL/GenBank/DDBJ whole genome shotgun (WGS) entry which is preliminary data.</text>
</comment>
<organism evidence="1 2">
    <name type="scientific">Effrenium voratum</name>
    <dbReference type="NCBI Taxonomy" id="2562239"/>
    <lineage>
        <taxon>Eukaryota</taxon>
        <taxon>Sar</taxon>
        <taxon>Alveolata</taxon>
        <taxon>Dinophyceae</taxon>
        <taxon>Suessiales</taxon>
        <taxon>Symbiodiniaceae</taxon>
        <taxon>Effrenium</taxon>
    </lineage>
</organism>
<proteinExistence type="predicted"/>
<protein>
    <submittedName>
        <fullName evidence="1">Uncharacterized protein</fullName>
    </submittedName>
</protein>
<keyword evidence="2" id="KW-1185">Reference proteome</keyword>
<sequence length="202" mass="22667">MVAVAEQGDGHLIHYKKVELVALQVLQLLKASERLRNSLLHDSNADEDTPGYTIFHAVVEFLKSFCESEPHYRALFVKKEVFEFLVSCIALAEEVPVSQMLVSVFANNDMRVNMQFVDQLIKAVDENFSKNKQSSLNALLVLKSIVTTFAPRPQPNHLLIRCNQKHKYGCPTVDRCNSHQETNHVQVLVARGEAAPEAALAI</sequence>
<dbReference type="Proteomes" id="UP001178507">
    <property type="component" value="Unassembled WGS sequence"/>
</dbReference>
<gene>
    <name evidence="1" type="ORF">EVOR1521_LOCUS23035</name>
</gene>
<evidence type="ECO:0000313" key="1">
    <source>
        <dbReference type="EMBL" id="CAJ1399516.1"/>
    </source>
</evidence>
<name>A0AA36NDL9_9DINO</name>
<dbReference type="EMBL" id="CAUJNA010003339">
    <property type="protein sequence ID" value="CAJ1399516.1"/>
    <property type="molecule type" value="Genomic_DNA"/>
</dbReference>
<accession>A0AA36NDL9</accession>
<evidence type="ECO:0000313" key="2">
    <source>
        <dbReference type="Proteomes" id="UP001178507"/>
    </source>
</evidence>